<dbReference type="InterPro" id="IPR050279">
    <property type="entry name" value="Plant_def-hormone_signal"/>
</dbReference>
<gene>
    <name evidence="3" type="ORF">HRI_001628100</name>
</gene>
<sequence length="160" mass="17763">MKGHLSHDCLLEVPAAVIWDVYRGLELADLLNQLLRDVIGTAEVVRGDGGVGTILKFTFPPGTPGPGYMTEVLTIIDDEQRLKEGEIIEGGLKDVGFKVYRQSLQIIEKDARSSIIRSSVDYEIDDELQELASLATTEPMEQLNEAVGKYLKQKWESSNN</sequence>
<proteinExistence type="inferred from homology"/>
<evidence type="ECO:0000313" key="4">
    <source>
        <dbReference type="Proteomes" id="UP001165190"/>
    </source>
</evidence>
<dbReference type="GO" id="GO:0005634">
    <property type="term" value="C:nucleus"/>
    <property type="evidence" value="ECO:0007669"/>
    <property type="project" value="TreeGrafter"/>
</dbReference>
<dbReference type="GO" id="GO:0010427">
    <property type="term" value="F:abscisic acid binding"/>
    <property type="evidence" value="ECO:0007669"/>
    <property type="project" value="TreeGrafter"/>
</dbReference>
<organism evidence="3 4">
    <name type="scientific">Hibiscus trionum</name>
    <name type="common">Flower of an hour</name>
    <dbReference type="NCBI Taxonomy" id="183268"/>
    <lineage>
        <taxon>Eukaryota</taxon>
        <taxon>Viridiplantae</taxon>
        <taxon>Streptophyta</taxon>
        <taxon>Embryophyta</taxon>
        <taxon>Tracheophyta</taxon>
        <taxon>Spermatophyta</taxon>
        <taxon>Magnoliopsida</taxon>
        <taxon>eudicotyledons</taxon>
        <taxon>Gunneridae</taxon>
        <taxon>Pentapetalae</taxon>
        <taxon>rosids</taxon>
        <taxon>malvids</taxon>
        <taxon>Malvales</taxon>
        <taxon>Malvaceae</taxon>
        <taxon>Malvoideae</taxon>
        <taxon>Hibiscus</taxon>
    </lineage>
</organism>
<reference evidence="3" key="1">
    <citation type="submission" date="2023-05" db="EMBL/GenBank/DDBJ databases">
        <title>Genome and transcriptome analyses reveal genes involved in the formation of fine ridges on petal epidermal cells in Hibiscus trionum.</title>
        <authorList>
            <person name="Koshimizu S."/>
            <person name="Masuda S."/>
            <person name="Ishii T."/>
            <person name="Shirasu K."/>
            <person name="Hoshino A."/>
            <person name="Arita M."/>
        </authorList>
    </citation>
    <scope>NUCLEOTIDE SEQUENCE</scope>
    <source>
        <strain evidence="3">Hamamatsu line</strain>
    </source>
</reference>
<dbReference type="GO" id="GO:0006952">
    <property type="term" value="P:defense response"/>
    <property type="evidence" value="ECO:0007669"/>
    <property type="project" value="InterPro"/>
</dbReference>
<comment type="caution">
    <text evidence="3">The sequence shown here is derived from an EMBL/GenBank/DDBJ whole genome shotgun (WGS) entry which is preliminary data.</text>
</comment>
<comment type="similarity">
    <text evidence="1">Belongs to the BetVI family.</text>
</comment>
<dbReference type="EMBL" id="BSYR01000016">
    <property type="protein sequence ID" value="GMI79588.1"/>
    <property type="molecule type" value="Genomic_DNA"/>
</dbReference>
<protein>
    <recommendedName>
        <fullName evidence="2">Bet v I/Major latex protein domain-containing protein</fullName>
    </recommendedName>
</protein>
<dbReference type="GO" id="GO:0004864">
    <property type="term" value="F:protein phosphatase inhibitor activity"/>
    <property type="evidence" value="ECO:0007669"/>
    <property type="project" value="TreeGrafter"/>
</dbReference>
<evidence type="ECO:0000256" key="1">
    <source>
        <dbReference type="ARBA" id="ARBA00009744"/>
    </source>
</evidence>
<dbReference type="PANTHER" id="PTHR31213">
    <property type="entry name" value="OS08G0374000 PROTEIN-RELATED"/>
    <property type="match status" value="1"/>
</dbReference>
<dbReference type="PANTHER" id="PTHR31213:SF90">
    <property type="entry name" value="S-NORCOCLAURINE SYNTHASE 2-LIKE"/>
    <property type="match status" value="1"/>
</dbReference>
<name>A0A9W7HLG2_HIBTR</name>
<keyword evidence="4" id="KW-1185">Reference proteome</keyword>
<dbReference type="SUPFAM" id="SSF55961">
    <property type="entry name" value="Bet v1-like"/>
    <property type="match status" value="1"/>
</dbReference>
<dbReference type="CDD" id="cd07816">
    <property type="entry name" value="Bet_v1-like"/>
    <property type="match status" value="1"/>
</dbReference>
<dbReference type="OrthoDB" id="1879545at2759"/>
<dbReference type="Pfam" id="PF00407">
    <property type="entry name" value="Bet_v_1"/>
    <property type="match status" value="1"/>
</dbReference>
<feature type="domain" description="Bet v I/Major latex protein" evidence="2">
    <location>
        <begin position="5"/>
        <end position="151"/>
    </location>
</feature>
<dbReference type="AlphaFoldDB" id="A0A9W7HLG2"/>
<dbReference type="GO" id="GO:0038023">
    <property type="term" value="F:signaling receptor activity"/>
    <property type="evidence" value="ECO:0007669"/>
    <property type="project" value="TreeGrafter"/>
</dbReference>
<dbReference type="Gene3D" id="3.30.530.20">
    <property type="match status" value="1"/>
</dbReference>
<dbReference type="InterPro" id="IPR000916">
    <property type="entry name" value="Bet_v_I/MLP"/>
</dbReference>
<evidence type="ECO:0000259" key="2">
    <source>
        <dbReference type="Pfam" id="PF00407"/>
    </source>
</evidence>
<dbReference type="GO" id="GO:0009738">
    <property type="term" value="P:abscisic acid-activated signaling pathway"/>
    <property type="evidence" value="ECO:0007669"/>
    <property type="project" value="TreeGrafter"/>
</dbReference>
<dbReference type="GO" id="GO:0005737">
    <property type="term" value="C:cytoplasm"/>
    <property type="evidence" value="ECO:0007669"/>
    <property type="project" value="TreeGrafter"/>
</dbReference>
<evidence type="ECO:0000313" key="3">
    <source>
        <dbReference type="EMBL" id="GMI79588.1"/>
    </source>
</evidence>
<dbReference type="Proteomes" id="UP001165190">
    <property type="component" value="Unassembled WGS sequence"/>
</dbReference>
<accession>A0A9W7HLG2</accession>
<dbReference type="InterPro" id="IPR023393">
    <property type="entry name" value="START-like_dom_sf"/>
</dbReference>